<name>A0AA37PQV4_9MYCO</name>
<keyword evidence="4" id="KW-0547">Nucleotide-binding</keyword>
<dbReference type="InterPro" id="IPR045851">
    <property type="entry name" value="AMP-bd_C_sf"/>
</dbReference>
<evidence type="ECO:0000256" key="2">
    <source>
        <dbReference type="ARBA" id="ARBA00006432"/>
    </source>
</evidence>
<dbReference type="SUPFAM" id="SSF56801">
    <property type="entry name" value="Acetyl-CoA synthetase-like"/>
    <property type="match status" value="1"/>
</dbReference>
<dbReference type="FunFam" id="3.40.50.12780:FF:000013">
    <property type="entry name" value="Long-chain-fatty-acid--AMP ligase FadD32"/>
    <property type="match status" value="1"/>
</dbReference>
<organism evidence="12 14">
    <name type="scientific">Mycobacterium montefiorense</name>
    <dbReference type="NCBI Taxonomy" id="154654"/>
    <lineage>
        <taxon>Bacteria</taxon>
        <taxon>Bacillati</taxon>
        <taxon>Actinomycetota</taxon>
        <taxon>Actinomycetes</taxon>
        <taxon>Mycobacteriales</taxon>
        <taxon>Mycobacteriaceae</taxon>
        <taxon>Mycobacterium</taxon>
        <taxon>Mycobacterium simiae complex</taxon>
    </lineage>
</organism>
<dbReference type="CDD" id="cd05931">
    <property type="entry name" value="FAAL"/>
    <property type="match status" value="1"/>
</dbReference>
<protein>
    <recommendedName>
        <fullName evidence="8">Acyl-AMP synthetase</fullName>
    </recommendedName>
</protein>
<dbReference type="Pfam" id="PF23024">
    <property type="entry name" value="AMP-dom_DIP2-like"/>
    <property type="match status" value="1"/>
</dbReference>
<dbReference type="Proteomes" id="UP000245060">
    <property type="component" value="Unassembled WGS sequence"/>
</dbReference>
<evidence type="ECO:0000313" key="13">
    <source>
        <dbReference type="Proteomes" id="UP000245060"/>
    </source>
</evidence>
<feature type="domain" description="AMP-dependent synthetase/ligase" evidence="9">
    <location>
        <begin position="55"/>
        <end position="457"/>
    </location>
</feature>
<reference evidence="12" key="4">
    <citation type="submission" date="2022-04" db="EMBL/GenBank/DDBJ databases">
        <authorList>
            <person name="Komine T."/>
            <person name="Fukano H."/>
            <person name="Wada S."/>
        </authorList>
    </citation>
    <scope>NUCLEOTIDE SEQUENCE</scope>
    <source>
        <strain evidence="12">NJB18185</strain>
    </source>
</reference>
<evidence type="ECO:0000256" key="4">
    <source>
        <dbReference type="ARBA" id="ARBA00022741"/>
    </source>
</evidence>
<proteinExistence type="inferred from homology"/>
<dbReference type="GO" id="GO:0006633">
    <property type="term" value="P:fatty acid biosynthetic process"/>
    <property type="evidence" value="ECO:0007669"/>
    <property type="project" value="TreeGrafter"/>
</dbReference>
<evidence type="ECO:0000259" key="9">
    <source>
        <dbReference type="Pfam" id="PF00501"/>
    </source>
</evidence>
<dbReference type="GO" id="GO:0071766">
    <property type="term" value="P:Actinobacterium-type cell wall biogenesis"/>
    <property type="evidence" value="ECO:0007669"/>
    <property type="project" value="UniProtKB-ARBA"/>
</dbReference>
<accession>A0AA37PQV4</accession>
<dbReference type="Gene3D" id="3.30.300.30">
    <property type="match status" value="1"/>
</dbReference>
<feature type="domain" description="AMP-binding enzyme C-terminal" evidence="10">
    <location>
        <begin position="512"/>
        <end position="626"/>
    </location>
</feature>
<reference evidence="13" key="2">
    <citation type="submission" date="2018-04" db="EMBL/GenBank/DDBJ databases">
        <title>Draft genome sequence of Mycobacterium montefiorense isolated from Japanese black salamander.</title>
        <authorList>
            <person name="Fukano H."/>
            <person name="Yoshida M."/>
            <person name="Shimizu A."/>
            <person name="Iwao H."/>
            <person name="Kurata O."/>
            <person name="Katayama Y."/>
            <person name="Omatsu T."/>
            <person name="Mizutani T."/>
            <person name="Wada S."/>
            <person name="Hoshino Y."/>
        </authorList>
    </citation>
    <scope>NUCLEOTIDE SEQUENCE [LARGE SCALE GENOMIC DNA]</scope>
    <source>
        <strain evidence="13">BS</strain>
    </source>
</reference>
<dbReference type="GO" id="GO:0005886">
    <property type="term" value="C:plasma membrane"/>
    <property type="evidence" value="ECO:0007669"/>
    <property type="project" value="TreeGrafter"/>
</dbReference>
<evidence type="ECO:0000313" key="12">
    <source>
        <dbReference type="EMBL" id="GKU74191.1"/>
    </source>
</evidence>
<reference evidence="11" key="1">
    <citation type="journal article" date="2018" name="Genome Announc.">
        <title>Draft Genome Sequence of Mycobacterium montefiorense Isolated from Japanese Black Salamander (Hynobius nigrescens).</title>
        <authorList>
            <person name="Fukano H."/>
            <person name="Yoshida M."/>
            <person name="Shimizu A."/>
            <person name="Iwao H."/>
            <person name="Katayama Y."/>
            <person name="Omatsu T."/>
            <person name="Mizutani T."/>
            <person name="Kurata O."/>
            <person name="Wada S."/>
            <person name="Hoshino Y."/>
        </authorList>
    </citation>
    <scope>NUCLEOTIDE SEQUENCE</scope>
    <source>
        <strain evidence="11">BS</strain>
    </source>
</reference>
<dbReference type="GO" id="GO:0016874">
    <property type="term" value="F:ligase activity"/>
    <property type="evidence" value="ECO:0007669"/>
    <property type="project" value="UniProtKB-KW"/>
</dbReference>
<dbReference type="PANTHER" id="PTHR22754:SF32">
    <property type="entry name" value="DISCO-INTERACTING PROTEIN 2"/>
    <property type="match status" value="1"/>
</dbReference>
<gene>
    <name evidence="11" type="ORF">MmonteBS_41110</name>
    <name evidence="12" type="ORF">NJB18185_39620</name>
</gene>
<dbReference type="GO" id="GO:0070566">
    <property type="term" value="F:adenylyltransferase activity"/>
    <property type="evidence" value="ECO:0007669"/>
    <property type="project" value="UniProtKB-ARBA"/>
</dbReference>
<dbReference type="InterPro" id="IPR040097">
    <property type="entry name" value="FAAL/FAAC"/>
</dbReference>
<dbReference type="InterPro" id="IPR025110">
    <property type="entry name" value="AMP-bd_C"/>
</dbReference>
<sequence>MEQNTKWLSYSLIMGRPHLSIDAVKPLAADINDYVLADGSIVLPDGLILTSFFDQNRAAFGDRPSYRFVDYAKEQDGRVVELSWNELWTQVRAIGARLQQVAKPGDRVAILAPHGLEYVASFFAAVHAGNIAVPLFAPTLAGHTERLTAVLADARPAVVLTTTAAAESVRKSLRAHPVVGRPRLIAVDAIPPSLAAMFTEPTIATDDTAYLQYTSGSTRTPAGVEVTHRAVITNVLQMILGAELHPNTHSVSWLPLYHDMGLIMIMFPALCGGEYLTLLDPMAFVRRPFRWIKELSAEAANGPTFAAAPNFAYELAAERGLPPDGVPIDLQNVVGLLNGSEPVTMSAIEKFTTAFAPHGLPATAVKPAYGMAEATLGVAMTAPDAAAHGVFLDRAQLAAGHAVIVEPDAEGAVAYVSCGRPFRDIWAVIASPDGAEVADNGVGEIWLHGNNIARGYFGREEESQRTFANKLQSRVERDSHAEGAPDNCYWLATGDLGVYIDDELYLTGRIKDLVIIDGRNHYPHDIETTVSHSSDAIRTGYVAAFSVPADAVDGGSAEQLVVVAERAAGVGRADPEAITAAVRAAVSREHQVRVADIRLVAAGTIPRTTSGKLARNACRAEYLAGRFSR</sequence>
<reference evidence="12" key="3">
    <citation type="journal article" date="2022" name="Microbiol. Resour. Announc.">
        <title>Draft Genome Sequences of Eight Mycobacterium montefiorense Strains Isolated from Salamanders in Captivity.</title>
        <authorList>
            <person name="Komine T."/>
            <person name="Ihara H."/>
            <person name="Fukano H."/>
            <person name="Hoshino Y."/>
            <person name="Kurata O."/>
            <person name="Wada S."/>
        </authorList>
    </citation>
    <scope>NUCLEOTIDE SEQUENCE</scope>
    <source>
        <strain evidence="12">NJB18185</strain>
    </source>
</reference>
<keyword evidence="6" id="KW-0067">ATP-binding</keyword>
<dbReference type="Gene3D" id="3.40.50.12780">
    <property type="entry name" value="N-terminal domain of ligase-like"/>
    <property type="match status" value="1"/>
</dbReference>
<dbReference type="Pfam" id="PF00501">
    <property type="entry name" value="AMP-binding"/>
    <property type="match status" value="1"/>
</dbReference>
<evidence type="ECO:0000313" key="14">
    <source>
        <dbReference type="Proteomes" id="UP001139505"/>
    </source>
</evidence>
<evidence type="ECO:0000256" key="3">
    <source>
        <dbReference type="ARBA" id="ARBA00022598"/>
    </source>
</evidence>
<dbReference type="NCBIfam" id="NF009124">
    <property type="entry name" value="PRK12476.1"/>
    <property type="match status" value="1"/>
</dbReference>
<evidence type="ECO:0000256" key="7">
    <source>
        <dbReference type="ARBA" id="ARBA00023098"/>
    </source>
</evidence>
<evidence type="ECO:0000259" key="10">
    <source>
        <dbReference type="Pfam" id="PF23024"/>
    </source>
</evidence>
<keyword evidence="3" id="KW-0436">Ligase</keyword>
<dbReference type="InterPro" id="IPR042099">
    <property type="entry name" value="ANL_N_sf"/>
</dbReference>
<dbReference type="EMBL" id="BFCH01000021">
    <property type="protein sequence ID" value="GBG39739.1"/>
    <property type="molecule type" value="Genomic_DNA"/>
</dbReference>
<evidence type="ECO:0000256" key="8">
    <source>
        <dbReference type="ARBA" id="ARBA00084062"/>
    </source>
</evidence>
<dbReference type="EMBL" id="BQYH01000029">
    <property type="protein sequence ID" value="GKU74191.1"/>
    <property type="molecule type" value="Genomic_DNA"/>
</dbReference>
<dbReference type="AlphaFoldDB" id="A0AA37PQV4"/>
<keyword evidence="5" id="KW-0276">Fatty acid metabolism</keyword>
<dbReference type="InterPro" id="IPR000873">
    <property type="entry name" value="AMP-dep_synth/lig_dom"/>
</dbReference>
<evidence type="ECO:0000313" key="11">
    <source>
        <dbReference type="EMBL" id="GBG39739.1"/>
    </source>
</evidence>
<dbReference type="FunFam" id="3.30.300.30:FF:000029">
    <property type="entry name" value="Fatty-acid-CoA ligase FadD31"/>
    <property type="match status" value="1"/>
</dbReference>
<evidence type="ECO:0000256" key="5">
    <source>
        <dbReference type="ARBA" id="ARBA00022832"/>
    </source>
</evidence>
<comment type="similarity">
    <text evidence="2">Belongs to the ATP-dependent AMP-binding enzyme family.</text>
</comment>
<dbReference type="Proteomes" id="UP001139505">
    <property type="component" value="Unassembled WGS sequence"/>
</dbReference>
<comment type="caution">
    <text evidence="12">The sequence shown here is derived from an EMBL/GenBank/DDBJ whole genome shotgun (WGS) entry which is preliminary data.</text>
</comment>
<evidence type="ECO:0000256" key="6">
    <source>
        <dbReference type="ARBA" id="ARBA00022840"/>
    </source>
</evidence>
<keyword evidence="7" id="KW-0443">Lipid metabolism</keyword>
<dbReference type="GO" id="GO:0005524">
    <property type="term" value="F:ATP binding"/>
    <property type="evidence" value="ECO:0007669"/>
    <property type="project" value="UniProtKB-KW"/>
</dbReference>
<comment type="pathway">
    <text evidence="1">Lipid metabolism.</text>
</comment>
<evidence type="ECO:0000256" key="1">
    <source>
        <dbReference type="ARBA" id="ARBA00005189"/>
    </source>
</evidence>
<keyword evidence="13" id="KW-1185">Reference proteome</keyword>
<dbReference type="PANTHER" id="PTHR22754">
    <property type="entry name" value="DISCO-INTERACTING PROTEIN 2 DIP2 -RELATED"/>
    <property type="match status" value="1"/>
</dbReference>